<dbReference type="Pfam" id="PF00145">
    <property type="entry name" value="DNA_methylase"/>
    <property type="match status" value="1"/>
</dbReference>
<evidence type="ECO:0000313" key="8">
    <source>
        <dbReference type="Proteomes" id="UP000271626"/>
    </source>
</evidence>
<keyword evidence="4 6" id="KW-0949">S-adenosyl-L-methionine</keyword>
<evidence type="ECO:0000313" key="7">
    <source>
        <dbReference type="EMBL" id="VDR36997.1"/>
    </source>
</evidence>
<dbReference type="PANTHER" id="PTHR10629:SF52">
    <property type="entry name" value="DNA (CYTOSINE-5)-METHYLTRANSFERASE 1"/>
    <property type="match status" value="1"/>
</dbReference>
<dbReference type="GO" id="GO:0009307">
    <property type="term" value="P:DNA restriction-modification system"/>
    <property type="evidence" value="ECO:0007669"/>
    <property type="project" value="UniProtKB-KW"/>
</dbReference>
<keyword evidence="2 6" id="KW-0489">Methyltransferase</keyword>
<dbReference type="Proteomes" id="UP000271626">
    <property type="component" value="Chromosome"/>
</dbReference>
<evidence type="ECO:0000256" key="4">
    <source>
        <dbReference type="ARBA" id="ARBA00022691"/>
    </source>
</evidence>
<name>A0A3P8KM75_TSUPA</name>
<dbReference type="REBASE" id="284464">
    <property type="entry name" value="M.Tpa10741ORF92P"/>
</dbReference>
<dbReference type="EMBL" id="LR131273">
    <property type="protein sequence ID" value="VDR36997.1"/>
    <property type="molecule type" value="Genomic_DNA"/>
</dbReference>
<dbReference type="GO" id="GO:0003677">
    <property type="term" value="F:DNA binding"/>
    <property type="evidence" value="ECO:0007669"/>
    <property type="project" value="TreeGrafter"/>
</dbReference>
<gene>
    <name evidence="7" type="primary">haeIIIM</name>
    <name evidence="7" type="ORF">NCTC10741_00092</name>
</gene>
<evidence type="ECO:0000256" key="3">
    <source>
        <dbReference type="ARBA" id="ARBA00022679"/>
    </source>
</evidence>
<reference evidence="7 8" key="1">
    <citation type="submission" date="2018-12" db="EMBL/GenBank/DDBJ databases">
        <authorList>
            <consortium name="Pathogen Informatics"/>
        </authorList>
    </citation>
    <scope>NUCLEOTIDE SEQUENCE [LARGE SCALE GENOMIC DNA]</scope>
    <source>
        <strain evidence="7 8">NCTC10741</strain>
    </source>
</reference>
<feature type="active site" evidence="6">
    <location>
        <position position="74"/>
    </location>
</feature>
<dbReference type="PROSITE" id="PS51679">
    <property type="entry name" value="SAM_MT_C5"/>
    <property type="match status" value="1"/>
</dbReference>
<organism evidence="7 8">
    <name type="scientific">Tsukamurella paurometabola</name>
    <name type="common">Corynebacterium paurometabolum</name>
    <dbReference type="NCBI Taxonomy" id="2061"/>
    <lineage>
        <taxon>Bacteria</taxon>
        <taxon>Bacillati</taxon>
        <taxon>Actinomycetota</taxon>
        <taxon>Actinomycetes</taxon>
        <taxon>Mycobacteriales</taxon>
        <taxon>Tsukamurellaceae</taxon>
        <taxon>Tsukamurella</taxon>
    </lineage>
</organism>
<dbReference type="PANTHER" id="PTHR10629">
    <property type="entry name" value="CYTOSINE-SPECIFIC METHYLTRANSFERASE"/>
    <property type="match status" value="1"/>
</dbReference>
<dbReference type="GO" id="GO:0003886">
    <property type="term" value="F:DNA (cytosine-5-)-methyltransferase activity"/>
    <property type="evidence" value="ECO:0007669"/>
    <property type="project" value="UniProtKB-EC"/>
</dbReference>
<dbReference type="EC" id="2.1.1.37" evidence="1"/>
<dbReference type="Gene3D" id="3.40.50.150">
    <property type="entry name" value="Vaccinia Virus protein VP39"/>
    <property type="match status" value="1"/>
</dbReference>
<evidence type="ECO:0000256" key="2">
    <source>
        <dbReference type="ARBA" id="ARBA00022603"/>
    </source>
</evidence>
<dbReference type="RefSeq" id="WP_126194446.1">
    <property type="nucleotide sequence ID" value="NZ_CP085954.1"/>
</dbReference>
<dbReference type="InterPro" id="IPR029063">
    <property type="entry name" value="SAM-dependent_MTases_sf"/>
</dbReference>
<dbReference type="AlphaFoldDB" id="A0A3P8KM75"/>
<evidence type="ECO:0000256" key="1">
    <source>
        <dbReference type="ARBA" id="ARBA00011975"/>
    </source>
</evidence>
<keyword evidence="5" id="KW-0680">Restriction system</keyword>
<protein>
    <recommendedName>
        <fullName evidence="1">DNA (cytosine-5-)-methyltransferase</fullName>
        <ecNumber evidence="1">2.1.1.37</ecNumber>
    </recommendedName>
</protein>
<sequence>MTITATDLFAGAGGSSQGLSDAGIHVEIAANHWPTAVATHQKNHPGTEHRTADLSETDWRSFPSTDILWASPSCVWHARAGGRKRPPAEVERLRADAGAIDRATAFAVIEAAEVHRYPVIFWENVPEFLKWSLHPWWLEGLRTLGYRTDGEMILDAADFAHGQHRLRAFGAATLDGVELDLTPPELEPVFAADILDLDRGKPVERRLYVADQIDAITEPGVPHLVTYRRNARPRRADRHRLATVTAGGNHHAVATVDHDGRQWHRMLTNRECARAQGFPDSYEFVGKSEDVKRQIGNAVPVNVARWLGERAALALGGAAVAA</sequence>
<dbReference type="Gene3D" id="3.90.120.10">
    <property type="entry name" value="DNA Methylase, subunit A, domain 2"/>
    <property type="match status" value="1"/>
</dbReference>
<keyword evidence="3 6" id="KW-0808">Transferase</keyword>
<dbReference type="GO" id="GO:0044027">
    <property type="term" value="P:negative regulation of gene expression via chromosomal CpG island methylation"/>
    <property type="evidence" value="ECO:0007669"/>
    <property type="project" value="TreeGrafter"/>
</dbReference>
<accession>A0A3P8KM75</accession>
<comment type="similarity">
    <text evidence="6">Belongs to the class I-like SAM-binding methyltransferase superfamily. C5-methyltransferase family.</text>
</comment>
<dbReference type="SUPFAM" id="SSF53335">
    <property type="entry name" value="S-adenosyl-L-methionine-dependent methyltransferases"/>
    <property type="match status" value="1"/>
</dbReference>
<evidence type="ECO:0000256" key="6">
    <source>
        <dbReference type="PROSITE-ProRule" id="PRU01016"/>
    </source>
</evidence>
<dbReference type="InterPro" id="IPR001525">
    <property type="entry name" value="C5_MeTfrase"/>
</dbReference>
<dbReference type="GO" id="GO:0032259">
    <property type="term" value="P:methylation"/>
    <property type="evidence" value="ECO:0007669"/>
    <property type="project" value="UniProtKB-KW"/>
</dbReference>
<evidence type="ECO:0000256" key="5">
    <source>
        <dbReference type="ARBA" id="ARBA00022747"/>
    </source>
</evidence>
<dbReference type="InterPro" id="IPR050390">
    <property type="entry name" value="C5-Methyltransferase"/>
</dbReference>
<dbReference type="OrthoDB" id="9813719at2"/>
<proteinExistence type="inferred from homology"/>